<dbReference type="PRINTS" id="PR00111">
    <property type="entry name" value="ABHYDROLASE"/>
</dbReference>
<dbReference type="InterPro" id="IPR026968">
    <property type="entry name" value="PcaD/CatD"/>
</dbReference>
<organism evidence="3">
    <name type="scientific">marine sediment metagenome</name>
    <dbReference type="NCBI Taxonomy" id="412755"/>
    <lineage>
        <taxon>unclassified sequences</taxon>
        <taxon>metagenomes</taxon>
        <taxon>ecological metagenomes</taxon>
    </lineage>
</organism>
<dbReference type="InterPro" id="IPR050266">
    <property type="entry name" value="AB_hydrolase_sf"/>
</dbReference>
<accession>A0A0F9WU65</accession>
<dbReference type="Gene3D" id="3.40.50.1820">
    <property type="entry name" value="alpha/beta hydrolase"/>
    <property type="match status" value="1"/>
</dbReference>
<dbReference type="InterPro" id="IPR029058">
    <property type="entry name" value="AB_hydrolase_fold"/>
</dbReference>
<evidence type="ECO:0000256" key="1">
    <source>
        <dbReference type="ARBA" id="ARBA00022801"/>
    </source>
</evidence>
<evidence type="ECO:0000313" key="3">
    <source>
        <dbReference type="EMBL" id="KKN89861.1"/>
    </source>
</evidence>
<dbReference type="NCBIfam" id="TIGR02427">
    <property type="entry name" value="protocat_pcaD"/>
    <property type="match status" value="1"/>
</dbReference>
<proteinExistence type="predicted"/>
<dbReference type="Pfam" id="PF00561">
    <property type="entry name" value="Abhydrolase_1"/>
    <property type="match status" value="1"/>
</dbReference>
<dbReference type="GO" id="GO:0047570">
    <property type="term" value="F:3-oxoadipate enol-lactonase activity"/>
    <property type="evidence" value="ECO:0007669"/>
    <property type="project" value="InterPro"/>
</dbReference>
<feature type="domain" description="AB hydrolase-1" evidence="2">
    <location>
        <begin position="22"/>
        <end position="247"/>
    </location>
</feature>
<dbReference type="SUPFAM" id="SSF53474">
    <property type="entry name" value="alpha/beta-Hydrolases"/>
    <property type="match status" value="1"/>
</dbReference>
<dbReference type="PANTHER" id="PTHR43798">
    <property type="entry name" value="MONOACYLGLYCEROL LIPASE"/>
    <property type="match status" value="1"/>
</dbReference>
<reference evidence="3" key="1">
    <citation type="journal article" date="2015" name="Nature">
        <title>Complex archaea that bridge the gap between prokaryotes and eukaryotes.</title>
        <authorList>
            <person name="Spang A."/>
            <person name="Saw J.H."/>
            <person name="Jorgensen S.L."/>
            <person name="Zaremba-Niedzwiedzka K."/>
            <person name="Martijn J."/>
            <person name="Lind A.E."/>
            <person name="van Eijk R."/>
            <person name="Schleper C."/>
            <person name="Guy L."/>
            <person name="Ettema T.J."/>
        </authorList>
    </citation>
    <scope>NUCLEOTIDE SEQUENCE</scope>
</reference>
<dbReference type="AlphaFoldDB" id="A0A0F9WU65"/>
<dbReference type="InterPro" id="IPR000073">
    <property type="entry name" value="AB_hydrolase_1"/>
</dbReference>
<keyword evidence="1" id="KW-0378">Hydrolase</keyword>
<dbReference type="PANTHER" id="PTHR43798:SF31">
    <property type="entry name" value="AB HYDROLASE SUPERFAMILY PROTEIN YCLE"/>
    <property type="match status" value="1"/>
</dbReference>
<dbReference type="EMBL" id="LAZR01000115">
    <property type="protein sequence ID" value="KKN89861.1"/>
    <property type="molecule type" value="Genomic_DNA"/>
</dbReference>
<protein>
    <recommendedName>
        <fullName evidence="2">AB hydrolase-1 domain-containing protein</fullName>
    </recommendedName>
</protein>
<comment type="caution">
    <text evidence="3">The sequence shown here is derived from an EMBL/GenBank/DDBJ whole genome shotgun (WGS) entry which is preliminary data.</text>
</comment>
<sequence length="268" mass="28928">MPFQRVNSIVIHHRVEGNADGPTLVFANSLGTDFRIWDAVVERLAGAYRIVRYDKRGHGLSEATPAPYAMDTHVDDLKGLIDHLGVAGPLVIGLSIGGMIAQGLAHRHPLLAKGLVLMDTAHRIGTTELWDQRIAAIEKDGIGSISEQILERWFTPQFRRPANPDFVGYSNMLLRTPLPGYLGSSAALRDADYTEATANIDLPVLCVVGDQDGSTPPDLMRSTADLIAGSRFEIVKDAGHLPCIEQPEVTAGLIADFAAEVFGLTAGR</sequence>
<dbReference type="GO" id="GO:0042952">
    <property type="term" value="P:beta-ketoadipate pathway"/>
    <property type="evidence" value="ECO:0007669"/>
    <property type="project" value="InterPro"/>
</dbReference>
<gene>
    <name evidence="3" type="ORF">LCGC14_0234260</name>
</gene>
<name>A0A0F9WU65_9ZZZZ</name>
<evidence type="ECO:0000259" key="2">
    <source>
        <dbReference type="Pfam" id="PF00561"/>
    </source>
</evidence>
<dbReference type="GO" id="GO:0016020">
    <property type="term" value="C:membrane"/>
    <property type="evidence" value="ECO:0007669"/>
    <property type="project" value="TreeGrafter"/>
</dbReference>